<dbReference type="InterPro" id="IPR034350">
    <property type="entry name" value="NUCL_RRM2"/>
</dbReference>
<dbReference type="CDD" id="cd12451">
    <property type="entry name" value="RRM2_NUCLs"/>
    <property type="match status" value="1"/>
</dbReference>
<feature type="compositionally biased region" description="Acidic residues" evidence="3">
    <location>
        <begin position="105"/>
        <end position="117"/>
    </location>
</feature>
<evidence type="ECO:0000256" key="1">
    <source>
        <dbReference type="ARBA" id="ARBA00022884"/>
    </source>
</evidence>
<dbReference type="InterPro" id="IPR035979">
    <property type="entry name" value="RBD_domain_sf"/>
</dbReference>
<dbReference type="Pfam" id="PF00076">
    <property type="entry name" value="RRM_1"/>
    <property type="match status" value="2"/>
</dbReference>
<accession>A0A6A4NMQ7</accession>
<feature type="compositionally biased region" description="Low complexity" evidence="3">
    <location>
        <begin position="14"/>
        <end position="23"/>
    </location>
</feature>
<feature type="compositionally biased region" description="Low complexity" evidence="3">
    <location>
        <begin position="171"/>
        <end position="183"/>
    </location>
</feature>
<dbReference type="PANTHER" id="PTHR23236:SF11">
    <property type="entry name" value="EUKARYOTIC TRANSLATION INITIATION FACTOR 4H"/>
    <property type="match status" value="1"/>
</dbReference>
<dbReference type="OrthoDB" id="439808at2759"/>
<dbReference type="EMBL" id="WOCE01000019">
    <property type="protein sequence ID" value="KAE9593403.1"/>
    <property type="molecule type" value="Genomic_DNA"/>
</dbReference>
<proteinExistence type="predicted"/>
<feature type="compositionally biased region" description="Polar residues" evidence="3">
    <location>
        <begin position="91"/>
        <end position="101"/>
    </location>
</feature>
<evidence type="ECO:0000256" key="2">
    <source>
        <dbReference type="PROSITE-ProRule" id="PRU00176"/>
    </source>
</evidence>
<feature type="region of interest" description="Disordered" evidence="3">
    <location>
        <begin position="1"/>
        <end position="190"/>
    </location>
</feature>
<feature type="compositionally biased region" description="Gly residues" evidence="3">
    <location>
        <begin position="381"/>
        <end position="401"/>
    </location>
</feature>
<dbReference type="InterPro" id="IPR012677">
    <property type="entry name" value="Nucleotide-bd_a/b_plait_sf"/>
</dbReference>
<dbReference type="PROSITE" id="PS50102">
    <property type="entry name" value="RRM"/>
    <property type="match status" value="2"/>
</dbReference>
<evidence type="ECO:0000313" key="5">
    <source>
        <dbReference type="EMBL" id="KAE9593403.1"/>
    </source>
</evidence>
<protein>
    <submittedName>
        <fullName evidence="5">Putative RNA recognition motif domain-containing protein</fullName>
    </submittedName>
</protein>
<dbReference type="AlphaFoldDB" id="A0A6A4NMQ7"/>
<feature type="region of interest" description="Disordered" evidence="3">
    <location>
        <begin position="269"/>
        <end position="293"/>
    </location>
</feature>
<dbReference type="GO" id="GO:0008143">
    <property type="term" value="F:poly(A) binding"/>
    <property type="evidence" value="ECO:0007669"/>
    <property type="project" value="TreeGrafter"/>
</dbReference>
<keyword evidence="1 2" id="KW-0694">RNA-binding</keyword>
<comment type="caution">
    <text evidence="5">The sequence shown here is derived from an EMBL/GenBank/DDBJ whole genome shotgun (WGS) entry which is preliminary data.</text>
</comment>
<organism evidence="5 6">
    <name type="scientific">Lupinus albus</name>
    <name type="common">White lupine</name>
    <name type="synonym">Lupinus termis</name>
    <dbReference type="NCBI Taxonomy" id="3870"/>
    <lineage>
        <taxon>Eukaryota</taxon>
        <taxon>Viridiplantae</taxon>
        <taxon>Streptophyta</taxon>
        <taxon>Embryophyta</taxon>
        <taxon>Tracheophyta</taxon>
        <taxon>Spermatophyta</taxon>
        <taxon>Magnoliopsida</taxon>
        <taxon>eudicotyledons</taxon>
        <taxon>Gunneridae</taxon>
        <taxon>Pentapetalae</taxon>
        <taxon>rosids</taxon>
        <taxon>fabids</taxon>
        <taxon>Fabales</taxon>
        <taxon>Fabaceae</taxon>
        <taxon>Papilionoideae</taxon>
        <taxon>50 kb inversion clade</taxon>
        <taxon>genistoids sensu lato</taxon>
        <taxon>core genistoids</taxon>
        <taxon>Genisteae</taxon>
        <taxon>Lupinus</taxon>
    </lineage>
</organism>
<feature type="compositionally biased region" description="Low complexity" evidence="3">
    <location>
        <begin position="273"/>
        <end position="285"/>
    </location>
</feature>
<feature type="compositionally biased region" description="Basic and acidic residues" evidence="3">
    <location>
        <begin position="145"/>
        <end position="154"/>
    </location>
</feature>
<sequence length="449" mass="47115">MGKSSKKSATKVDAAPAVVAPSKSAKKGKRQPADEIEKQLSAKKQKIEEVAQKQEKEVQVQKKESSDVSAPESEGEAPKPKVAADVAKNGSAPSTKNVQSTESSEGSDDGSSDDENATEAAKDLPAAVVKKAESDSNSDSSGEDDPVKDSKESSGDSSEESEEENEKKSSKMPQKSPKTPSTPAAENGGPKTLFIGNLSYSVQRSDVENFFKDSGEVVDVRLAIDDDGRFKGFGHVEFATSEEAKTALQLHDQELLNRPVRLDLARERGAYTPNSGPNSGSVNNSQTGGKGQSQTVFVKGFDRSLGEHEIKSSLEEHFGTCGQITRISIPKDYESGESKGFAYLDFKDGDSLSKALELHESDLGGYTLSVDEAKPRDNQGSSGGGRGGRFGGRSGGRGGRFGGRDSGGRFGGGRDRGGRFGGGRGGGGRFGGGGRGRGRGGGKKTTFDD</sequence>
<dbReference type="PANTHER" id="PTHR23236">
    <property type="entry name" value="EUKARYOTIC TRANSLATION INITIATION FACTOR 4B/4H"/>
    <property type="match status" value="1"/>
</dbReference>
<feature type="compositionally biased region" description="Basic and acidic residues" evidence="3">
    <location>
        <begin position="402"/>
        <end position="418"/>
    </location>
</feature>
<feature type="compositionally biased region" description="Gly residues" evidence="3">
    <location>
        <begin position="419"/>
        <end position="435"/>
    </location>
</feature>
<dbReference type="Gene3D" id="3.30.70.330">
    <property type="match status" value="2"/>
</dbReference>
<evidence type="ECO:0000259" key="4">
    <source>
        <dbReference type="PROSITE" id="PS50102"/>
    </source>
</evidence>
<evidence type="ECO:0000256" key="3">
    <source>
        <dbReference type="SAM" id="MobiDB-lite"/>
    </source>
</evidence>
<feature type="domain" description="RRM" evidence="4">
    <location>
        <begin position="191"/>
        <end position="267"/>
    </location>
</feature>
<feature type="region of interest" description="Disordered" evidence="3">
    <location>
        <begin position="367"/>
        <end position="449"/>
    </location>
</feature>
<dbReference type="InterPro" id="IPR000504">
    <property type="entry name" value="RRM_dom"/>
</dbReference>
<keyword evidence="6" id="KW-1185">Reference proteome</keyword>
<dbReference type="SUPFAM" id="SSF54928">
    <property type="entry name" value="RNA-binding domain, RBD"/>
    <property type="match status" value="2"/>
</dbReference>
<gene>
    <name evidence="5" type="ORF">Lalb_Chr19g0139381</name>
</gene>
<reference evidence="6" key="1">
    <citation type="journal article" date="2020" name="Nat. Commun.">
        <title>Genome sequence of the cluster root forming white lupin.</title>
        <authorList>
            <person name="Hufnagel B."/>
            <person name="Marques A."/>
            <person name="Soriano A."/>
            <person name="Marques L."/>
            <person name="Divol F."/>
            <person name="Doumas P."/>
            <person name="Sallet E."/>
            <person name="Mancinotti D."/>
            <person name="Carrere S."/>
            <person name="Marande W."/>
            <person name="Arribat S."/>
            <person name="Keller J."/>
            <person name="Huneau C."/>
            <person name="Blein T."/>
            <person name="Aime D."/>
            <person name="Laguerre M."/>
            <person name="Taylor J."/>
            <person name="Schubert V."/>
            <person name="Nelson M."/>
            <person name="Geu-Flores F."/>
            <person name="Crespi M."/>
            <person name="Gallardo-Guerrero K."/>
            <person name="Delaux P.-M."/>
            <person name="Salse J."/>
            <person name="Berges H."/>
            <person name="Guyot R."/>
            <person name="Gouzy J."/>
            <person name="Peret B."/>
        </authorList>
    </citation>
    <scope>NUCLEOTIDE SEQUENCE [LARGE SCALE GENOMIC DNA]</scope>
    <source>
        <strain evidence="6">cv. Amiga</strain>
    </source>
</reference>
<feature type="compositionally biased region" description="Basic and acidic residues" evidence="3">
    <location>
        <begin position="31"/>
        <end position="66"/>
    </location>
</feature>
<dbReference type="Proteomes" id="UP000447434">
    <property type="component" value="Chromosome 19"/>
</dbReference>
<evidence type="ECO:0000313" key="6">
    <source>
        <dbReference type="Proteomes" id="UP000447434"/>
    </source>
</evidence>
<dbReference type="SMART" id="SM00360">
    <property type="entry name" value="RRM"/>
    <property type="match status" value="2"/>
</dbReference>
<feature type="domain" description="RRM" evidence="4">
    <location>
        <begin position="294"/>
        <end position="375"/>
    </location>
</feature>
<name>A0A6A4NMQ7_LUPAL</name>